<accession>A0A2I4BNJ1</accession>
<dbReference type="FunCoup" id="A0A2I4BNJ1">
    <property type="interactions" value="961"/>
</dbReference>
<protein>
    <submittedName>
        <fullName evidence="2">Protein RD3-like</fullName>
    </submittedName>
</protein>
<organism evidence="1 2">
    <name type="scientific">Austrofundulus limnaeus</name>
    <name type="common">Annual killifish</name>
    <dbReference type="NCBI Taxonomy" id="52670"/>
    <lineage>
        <taxon>Eukaryota</taxon>
        <taxon>Metazoa</taxon>
        <taxon>Chordata</taxon>
        <taxon>Craniata</taxon>
        <taxon>Vertebrata</taxon>
        <taxon>Euteleostomi</taxon>
        <taxon>Actinopterygii</taxon>
        <taxon>Neopterygii</taxon>
        <taxon>Teleostei</taxon>
        <taxon>Neoteleostei</taxon>
        <taxon>Acanthomorphata</taxon>
        <taxon>Ovalentaria</taxon>
        <taxon>Atherinomorphae</taxon>
        <taxon>Cyprinodontiformes</taxon>
        <taxon>Rivulidae</taxon>
        <taxon>Austrofundulus</taxon>
    </lineage>
</organism>
<dbReference type="PANTHER" id="PTHR28489:SF3">
    <property type="entry name" value="PROTEIN RD3-LIKE"/>
    <property type="match status" value="1"/>
</dbReference>
<sequence length="225" mass="26619">MPLFSWMKWSPERKEQSPDETQWLKGSGVVPSRMLITELLWHVEERERLARQLEREHRLTHNALGLRWFQKYPKLQNLIPSTELHQLEFLCAQIPPMYTAVVLSRFREVLATNNVRPWEMAAVFKQVLMDFLSQREDNEEDDLSAQLTHCSPMKGWTSRYKMKQGFVTPTVPNCGDRQREEIPTVSGYVDRAMRHSDSFTRNRVWDLPYFYPGPLETKDPYCTTL</sequence>
<proteinExistence type="predicted"/>
<dbReference type="AlphaFoldDB" id="A0A2I4BNJ1"/>
<gene>
    <name evidence="2" type="primary">rd3l</name>
</gene>
<dbReference type="OrthoDB" id="9944259at2759"/>
<dbReference type="Pfam" id="PF14473">
    <property type="entry name" value="RD3"/>
    <property type="match status" value="1"/>
</dbReference>
<dbReference type="GeneID" id="106521307"/>
<evidence type="ECO:0000313" key="1">
    <source>
        <dbReference type="Proteomes" id="UP000192220"/>
    </source>
</evidence>
<dbReference type="RefSeq" id="XP_013869283.1">
    <property type="nucleotide sequence ID" value="XM_014013829.1"/>
</dbReference>
<dbReference type="STRING" id="52670.A0A2I4BNJ1"/>
<dbReference type="PANTHER" id="PTHR28489">
    <property type="entry name" value="RENTINAL DEGENERATION 3-LIKE"/>
    <property type="match status" value="1"/>
</dbReference>
<dbReference type="CTD" id="647286"/>
<reference evidence="2" key="1">
    <citation type="submission" date="2025-08" db="UniProtKB">
        <authorList>
            <consortium name="RefSeq"/>
        </authorList>
    </citation>
    <scope>IDENTIFICATION</scope>
</reference>
<evidence type="ECO:0000313" key="2">
    <source>
        <dbReference type="RefSeq" id="XP_013869283.1"/>
    </source>
</evidence>
<dbReference type="Proteomes" id="UP000192220">
    <property type="component" value="Unplaced"/>
</dbReference>
<dbReference type="InParanoid" id="A0A2I4BNJ1"/>
<dbReference type="InterPro" id="IPR028092">
    <property type="entry name" value="RD3"/>
</dbReference>
<keyword evidence="1" id="KW-1185">Reference proteome</keyword>
<dbReference type="KEGG" id="alim:106521307"/>
<name>A0A2I4BNJ1_AUSLI</name>